<evidence type="ECO:0000313" key="1">
    <source>
        <dbReference type="EMBL" id="NNU33481.1"/>
    </source>
</evidence>
<gene>
    <name evidence="1" type="ORF">HK413_03685</name>
</gene>
<dbReference type="RefSeq" id="WP_175269177.1">
    <property type="nucleotide sequence ID" value="NZ_JABFCR010000011.1"/>
</dbReference>
<protein>
    <submittedName>
        <fullName evidence="1">Uncharacterized protein</fullName>
    </submittedName>
</protein>
<dbReference type="Proteomes" id="UP000566071">
    <property type="component" value="Unassembled WGS sequence"/>
</dbReference>
<dbReference type="EMBL" id="JABFCR010000011">
    <property type="protein sequence ID" value="NNU33481.1"/>
    <property type="molecule type" value="Genomic_DNA"/>
</dbReference>
<keyword evidence="2" id="KW-1185">Reference proteome</keyword>
<name>A0ABX1W4F9_9SPHI</name>
<evidence type="ECO:0000313" key="2">
    <source>
        <dbReference type="Proteomes" id="UP000566071"/>
    </source>
</evidence>
<comment type="caution">
    <text evidence="1">The sequence shown here is derived from an EMBL/GenBank/DDBJ whole genome shotgun (WGS) entry which is preliminary data.</text>
</comment>
<organism evidence="1 2">
    <name type="scientific">Mucilaginibacter humi</name>
    <dbReference type="NCBI Taxonomy" id="2732510"/>
    <lineage>
        <taxon>Bacteria</taxon>
        <taxon>Pseudomonadati</taxon>
        <taxon>Bacteroidota</taxon>
        <taxon>Sphingobacteriia</taxon>
        <taxon>Sphingobacteriales</taxon>
        <taxon>Sphingobacteriaceae</taxon>
        <taxon>Mucilaginibacter</taxon>
    </lineage>
</organism>
<accession>A0ABX1W4F9</accession>
<proteinExistence type="predicted"/>
<reference evidence="1 2" key="1">
    <citation type="submission" date="2020-05" db="EMBL/GenBank/DDBJ databases">
        <authorList>
            <person name="Khan S.A."/>
            <person name="Jeon C.O."/>
            <person name="Chun B.H."/>
        </authorList>
    </citation>
    <scope>NUCLEOTIDE SEQUENCE [LARGE SCALE GENOMIC DNA]</scope>
    <source>
        <strain evidence="1 2">S1162</strain>
    </source>
</reference>
<sequence>MATTDTTSYLKYTILGTNLSLKQNIGGSETKPILTLTLTDMGLQSLRTGTLNEGWGLSVNTSYKIVQGTYYTRQ</sequence>